<protein>
    <recommendedName>
        <fullName evidence="3">Phage capsid protein</fullName>
    </recommendedName>
</protein>
<dbReference type="STRING" id="2754.EH55_06865"/>
<dbReference type="EMBL" id="JMKI01000037">
    <property type="protein sequence ID" value="KEJ91692.1"/>
    <property type="molecule type" value="Genomic_DNA"/>
</dbReference>
<keyword evidence="2" id="KW-1185">Reference proteome</keyword>
<dbReference type="Proteomes" id="UP000027665">
    <property type="component" value="Unassembled WGS sequence"/>
</dbReference>
<dbReference type="Gene3D" id="3.30.1930.10">
    <property type="entry name" value="capsid protein of prophage domain"/>
    <property type="match status" value="1"/>
</dbReference>
<dbReference type="Gene3D" id="3.15.30.10">
    <property type="entry name" value="putative capsid protein of prophage domain like"/>
    <property type="match status" value="1"/>
</dbReference>
<reference evidence="1 2" key="1">
    <citation type="submission" date="2014-04" db="EMBL/GenBank/DDBJ databases">
        <title>Draft Genome Sequence of Synergistes jonesii.</title>
        <authorList>
            <person name="Coil D.A."/>
            <person name="Eisen J.A."/>
            <person name="Holland-Moritz H.E."/>
        </authorList>
    </citation>
    <scope>NUCLEOTIDE SEQUENCE [LARGE SCALE GENOMIC DNA]</scope>
    <source>
        <strain evidence="1 2">78-1</strain>
    </source>
</reference>
<dbReference type="AlphaFoldDB" id="A0A073J1V7"/>
<gene>
    <name evidence="1" type="ORF">EH55_06865</name>
</gene>
<comment type="caution">
    <text evidence="1">The sequence shown here is derived from an EMBL/GenBank/DDBJ whole genome shotgun (WGS) entry which is preliminary data.</text>
</comment>
<evidence type="ECO:0008006" key="3">
    <source>
        <dbReference type="Google" id="ProtNLM"/>
    </source>
</evidence>
<evidence type="ECO:0000313" key="1">
    <source>
        <dbReference type="EMBL" id="KEJ91692.1"/>
    </source>
</evidence>
<dbReference type="RefSeq" id="WP_037976964.1">
    <property type="nucleotide sequence ID" value="NZ_JAXDSK010000062.1"/>
</dbReference>
<name>A0A073J1V7_9BACT</name>
<organism evidence="1 2">
    <name type="scientific">Synergistes jonesii</name>
    <dbReference type="NCBI Taxonomy" id="2754"/>
    <lineage>
        <taxon>Bacteria</taxon>
        <taxon>Thermotogati</taxon>
        <taxon>Synergistota</taxon>
        <taxon>Synergistia</taxon>
        <taxon>Synergistales</taxon>
        <taxon>Synergistaceae</taxon>
        <taxon>Synergistes</taxon>
    </lineage>
</organism>
<evidence type="ECO:0000313" key="2">
    <source>
        <dbReference type="Proteomes" id="UP000027665"/>
    </source>
</evidence>
<sequence>MPNTIFDMFTAPNIVGYIEEQAPTIDDPYLGAALFPNRKNAGLDLSWLKQHTGVAVQLKASSFDVKAELRNRVGIAKIDTEMAFFKEAMRIGEKDRQDLLRVNEAYAQPIIARIFDDIGNLVKGVDVAAERMRMQLLADGQISVTRDGADYEYDYQFPVAHKETISAAANKWSATETADPIADIERWRDVIIADGGSAPNRAVCNNTVWKHLRNNLSIRKAMNPVGYANIKVKPDDVRQYIYDATKVTVEVYDKTYALEVGGSVYKYYPDNKFTLIPDGDLGNTFYGTTPEEADLMGGVSTDAQVSLINTATAVTVTRESDPVNVNTKVSAVLLPSLPSIGSIFIATVA</sequence>
<dbReference type="OrthoDB" id="47969at2"/>
<dbReference type="InterPro" id="IPR005564">
    <property type="entry name" value="Major_capsid_GpE"/>
</dbReference>
<dbReference type="Pfam" id="PF03864">
    <property type="entry name" value="Phage_cap_E"/>
    <property type="match status" value="1"/>
</dbReference>
<dbReference type="GeneID" id="90983984"/>
<proteinExistence type="predicted"/>
<dbReference type="eggNOG" id="ENOG502ZCHY">
    <property type="taxonomic scope" value="Bacteria"/>
</dbReference>
<accession>A0A073J1V7</accession>